<evidence type="ECO:0000313" key="4">
    <source>
        <dbReference type="EMBL" id="CAF0852907.1"/>
    </source>
</evidence>
<evidence type="ECO:0000313" key="6">
    <source>
        <dbReference type="Proteomes" id="UP000663860"/>
    </source>
</evidence>
<feature type="active site" description="Nucleophile" evidence="2">
    <location>
        <position position="193"/>
    </location>
</feature>
<dbReference type="EMBL" id="CAJOBB010000095">
    <property type="protein sequence ID" value="CAF3558961.1"/>
    <property type="molecule type" value="Genomic_DNA"/>
</dbReference>
<dbReference type="GO" id="GO:0005737">
    <property type="term" value="C:cytoplasm"/>
    <property type="evidence" value="ECO:0007669"/>
    <property type="project" value="TreeGrafter"/>
</dbReference>
<accession>A0A813WLF4</accession>
<dbReference type="Gene3D" id="3.60.20.30">
    <property type="entry name" value="(Glycosyl)asparaginase"/>
    <property type="match status" value="1"/>
</dbReference>
<dbReference type="GO" id="GO:0051604">
    <property type="term" value="P:protein maturation"/>
    <property type="evidence" value="ECO:0007669"/>
    <property type="project" value="TreeGrafter"/>
</dbReference>
<evidence type="ECO:0000256" key="3">
    <source>
        <dbReference type="PIRSR" id="PIRSR600246-3"/>
    </source>
</evidence>
<reference evidence="4" key="1">
    <citation type="submission" date="2021-02" db="EMBL/GenBank/DDBJ databases">
        <authorList>
            <person name="Nowell W R."/>
        </authorList>
    </citation>
    <scope>NUCLEOTIDE SEQUENCE</scope>
</reference>
<dbReference type="Proteomes" id="UP000663860">
    <property type="component" value="Unassembled WGS sequence"/>
</dbReference>
<evidence type="ECO:0000256" key="2">
    <source>
        <dbReference type="PIRSR" id="PIRSR600246-1"/>
    </source>
</evidence>
<dbReference type="AlphaFoldDB" id="A0A813WLF4"/>
<dbReference type="InterPro" id="IPR037464">
    <property type="entry name" value="Taspase1"/>
</dbReference>
<protein>
    <submittedName>
        <fullName evidence="4">Uncharacterized protein</fullName>
    </submittedName>
</protein>
<name>A0A813WLF4_9BILA</name>
<evidence type="ECO:0000313" key="5">
    <source>
        <dbReference type="EMBL" id="CAF3558961.1"/>
    </source>
</evidence>
<gene>
    <name evidence="4" type="ORF">IZO911_LOCUS9696</name>
    <name evidence="5" type="ORF">KXQ929_LOCUS3041</name>
</gene>
<dbReference type="InterPro" id="IPR000246">
    <property type="entry name" value="Peptidase_T2"/>
</dbReference>
<dbReference type="EMBL" id="CAJNOE010000068">
    <property type="protein sequence ID" value="CAF0852907.1"/>
    <property type="molecule type" value="Genomic_DNA"/>
</dbReference>
<dbReference type="PANTHER" id="PTHR10188:SF8">
    <property type="entry name" value="THREONINE ASPARTASE 1"/>
    <property type="match status" value="1"/>
</dbReference>
<dbReference type="PANTHER" id="PTHR10188">
    <property type="entry name" value="L-ASPARAGINASE"/>
    <property type="match status" value="1"/>
</dbReference>
<dbReference type="Pfam" id="PF01112">
    <property type="entry name" value="Asparaginase_2"/>
    <property type="match status" value="1"/>
</dbReference>
<feature type="site" description="Cleavage; by autolysis" evidence="3">
    <location>
        <begin position="192"/>
        <end position="193"/>
    </location>
</feature>
<organism evidence="4 6">
    <name type="scientific">Adineta steineri</name>
    <dbReference type="NCBI Taxonomy" id="433720"/>
    <lineage>
        <taxon>Eukaryota</taxon>
        <taxon>Metazoa</taxon>
        <taxon>Spiralia</taxon>
        <taxon>Gnathifera</taxon>
        <taxon>Rotifera</taxon>
        <taxon>Eurotatoria</taxon>
        <taxon>Bdelloidea</taxon>
        <taxon>Adinetida</taxon>
        <taxon>Adinetidae</taxon>
        <taxon>Adineta</taxon>
    </lineage>
</organism>
<dbReference type="CDD" id="cd04514">
    <property type="entry name" value="Taspase1_like"/>
    <property type="match status" value="1"/>
</dbReference>
<evidence type="ECO:0000256" key="1">
    <source>
        <dbReference type="ARBA" id="ARBA00010872"/>
    </source>
</evidence>
<comment type="caution">
    <text evidence="4">The sequence shown here is derived from an EMBL/GenBank/DDBJ whole genome shotgun (WGS) entry which is preliminary data.</text>
</comment>
<dbReference type="GO" id="GO:0004298">
    <property type="term" value="F:threonine-type endopeptidase activity"/>
    <property type="evidence" value="ECO:0007669"/>
    <property type="project" value="InterPro"/>
</dbReference>
<comment type="similarity">
    <text evidence="1">Belongs to the Ntn-hydrolase family.</text>
</comment>
<dbReference type="Proteomes" id="UP000663868">
    <property type="component" value="Unassembled WGS sequence"/>
</dbReference>
<dbReference type="SUPFAM" id="SSF56235">
    <property type="entry name" value="N-terminal nucleophile aminohydrolases (Ntn hydrolases)"/>
    <property type="match status" value="1"/>
</dbReference>
<dbReference type="InterPro" id="IPR029055">
    <property type="entry name" value="Ntn_hydrolases_N"/>
</dbReference>
<sequence length="361" mass="39027">MANLIVTDNNHAGFIAVHIGAGLQSQARLPQYRETIKRACLQGIKVLNSGKNASEAACIAVAVLEDCPLTNAGIGSNLTLDGNIECDASIMDEDSYGAIGAVSGIQNPITLAWALLHTQKQGLMDGGRIPPCLLVGDGAKQWAQETGIPLIDSQQMKTENSTYMFEKYKRKLDDTTVESTKKLKTNDNERLDTVGAIVIDRNGNVAAAASSGGILLKHSGRVGHSAMFGCGCWAERNDACSVAIASSGTGEFLMKSLFSKSICDACSLDDLTPETIRIHLNKIFLNRIMTPINADKYFGFILLKMITNENQSRLVEFLCAHNTQTMFIGYMTTNQSKVTTVFSELKSNDPLSINIDSIHLT</sequence>
<proteinExistence type="inferred from homology"/>